<proteinExistence type="inferred from homology"/>
<protein>
    <recommendedName>
        <fullName evidence="5">Kinesin motor domain-containing protein</fullName>
    </recommendedName>
</protein>
<dbReference type="SUPFAM" id="SSF52540">
    <property type="entry name" value="P-loop containing nucleoside triphosphate hydrolases"/>
    <property type="match status" value="1"/>
</dbReference>
<dbReference type="GO" id="GO:0007018">
    <property type="term" value="P:microtubule-based movement"/>
    <property type="evidence" value="ECO:0007669"/>
    <property type="project" value="InterPro"/>
</dbReference>
<dbReference type="GO" id="GO:0051231">
    <property type="term" value="P:spindle elongation"/>
    <property type="evidence" value="ECO:0007669"/>
    <property type="project" value="TreeGrafter"/>
</dbReference>
<dbReference type="PRINTS" id="PR00380">
    <property type="entry name" value="KINESINHEAVY"/>
</dbReference>
<evidence type="ECO:0000256" key="1">
    <source>
        <dbReference type="ARBA" id="ARBA00023175"/>
    </source>
</evidence>
<dbReference type="EMBL" id="JAZDWU010000008">
    <property type="protein sequence ID" value="KAK9993618.1"/>
    <property type="molecule type" value="Genomic_DNA"/>
</dbReference>
<dbReference type="SMART" id="SM01114">
    <property type="entry name" value="CXC"/>
    <property type="match status" value="1"/>
</dbReference>
<dbReference type="GO" id="GO:0005875">
    <property type="term" value="C:microtubule associated complex"/>
    <property type="evidence" value="ECO:0007669"/>
    <property type="project" value="TreeGrafter"/>
</dbReference>
<dbReference type="InterPro" id="IPR036961">
    <property type="entry name" value="Kinesin_motor_dom_sf"/>
</dbReference>
<gene>
    <name evidence="6" type="ORF">SO802_023321</name>
</gene>
<dbReference type="GO" id="GO:0005524">
    <property type="term" value="F:ATP binding"/>
    <property type="evidence" value="ECO:0007669"/>
    <property type="project" value="InterPro"/>
</dbReference>
<dbReference type="Gene3D" id="3.40.850.10">
    <property type="entry name" value="Kinesin motor domain"/>
    <property type="match status" value="1"/>
</dbReference>
<keyword evidence="3" id="KW-0175">Coiled coil</keyword>
<organism evidence="6 7">
    <name type="scientific">Lithocarpus litseifolius</name>
    <dbReference type="NCBI Taxonomy" id="425828"/>
    <lineage>
        <taxon>Eukaryota</taxon>
        <taxon>Viridiplantae</taxon>
        <taxon>Streptophyta</taxon>
        <taxon>Embryophyta</taxon>
        <taxon>Tracheophyta</taxon>
        <taxon>Spermatophyta</taxon>
        <taxon>Magnoliopsida</taxon>
        <taxon>eudicotyledons</taxon>
        <taxon>Gunneridae</taxon>
        <taxon>Pentapetalae</taxon>
        <taxon>rosids</taxon>
        <taxon>fabids</taxon>
        <taxon>Fagales</taxon>
        <taxon>Fagaceae</taxon>
        <taxon>Lithocarpus</taxon>
    </lineage>
</organism>
<comment type="similarity">
    <text evidence="2">Belongs to the TRAFAC class myosin-kinesin ATPase superfamily. Kinesin family.</text>
</comment>
<dbReference type="PANTHER" id="PTHR47969">
    <property type="entry name" value="CHROMOSOME-ASSOCIATED KINESIN KIF4A-RELATED"/>
    <property type="match status" value="1"/>
</dbReference>
<evidence type="ECO:0000313" key="7">
    <source>
        <dbReference type="Proteomes" id="UP001459277"/>
    </source>
</evidence>
<keyword evidence="7" id="KW-1185">Reference proteome</keyword>
<dbReference type="GO" id="GO:0008017">
    <property type="term" value="F:microtubule binding"/>
    <property type="evidence" value="ECO:0007669"/>
    <property type="project" value="InterPro"/>
</dbReference>
<dbReference type="GO" id="GO:0007052">
    <property type="term" value="P:mitotic spindle organization"/>
    <property type="evidence" value="ECO:0007669"/>
    <property type="project" value="TreeGrafter"/>
</dbReference>
<dbReference type="PROSITE" id="PS50067">
    <property type="entry name" value="KINESIN_MOTOR_2"/>
    <property type="match status" value="1"/>
</dbReference>
<dbReference type="PANTHER" id="PTHR47969:SF6">
    <property type="entry name" value="KINESIN-LIKE PROTEIN KIN-4C"/>
    <property type="match status" value="1"/>
</dbReference>
<dbReference type="SMART" id="SM00129">
    <property type="entry name" value="KISc"/>
    <property type="match status" value="1"/>
</dbReference>
<evidence type="ECO:0000256" key="3">
    <source>
        <dbReference type="SAM" id="Coils"/>
    </source>
</evidence>
<feature type="compositionally biased region" description="Acidic residues" evidence="4">
    <location>
        <begin position="291"/>
        <end position="314"/>
    </location>
</feature>
<evidence type="ECO:0000313" key="6">
    <source>
        <dbReference type="EMBL" id="KAK9993618.1"/>
    </source>
</evidence>
<dbReference type="GO" id="GO:0003777">
    <property type="term" value="F:microtubule motor activity"/>
    <property type="evidence" value="ECO:0007669"/>
    <property type="project" value="InterPro"/>
</dbReference>
<name>A0AAW2C839_9ROSI</name>
<evidence type="ECO:0000256" key="2">
    <source>
        <dbReference type="PROSITE-ProRule" id="PRU00283"/>
    </source>
</evidence>
<dbReference type="InterPro" id="IPR001752">
    <property type="entry name" value="Kinesin_motor_dom"/>
</dbReference>
<dbReference type="InterPro" id="IPR027640">
    <property type="entry name" value="Kinesin-like_fam"/>
</dbReference>
<dbReference type="AlphaFoldDB" id="A0AAW2C839"/>
<accession>A0AAW2C839</accession>
<dbReference type="InterPro" id="IPR033467">
    <property type="entry name" value="Tesmin/TSO1-like_CXC"/>
</dbReference>
<feature type="region of interest" description="Disordered" evidence="4">
    <location>
        <begin position="266"/>
        <end position="314"/>
    </location>
</feature>
<reference evidence="6 7" key="1">
    <citation type="submission" date="2024-01" db="EMBL/GenBank/DDBJ databases">
        <title>A telomere-to-telomere, gap-free genome of sweet tea (Lithocarpus litseifolius).</title>
        <authorList>
            <person name="Zhou J."/>
        </authorList>
    </citation>
    <scope>NUCLEOTIDE SEQUENCE [LARGE SCALE GENOMIC DNA]</scope>
    <source>
        <strain evidence="6">Zhou-2022a</strain>
        <tissue evidence="6">Leaf</tissue>
    </source>
</reference>
<feature type="coiled-coil region" evidence="3">
    <location>
        <begin position="228"/>
        <end position="255"/>
    </location>
</feature>
<dbReference type="Proteomes" id="UP001459277">
    <property type="component" value="Unassembled WGS sequence"/>
</dbReference>
<dbReference type="Pfam" id="PF00225">
    <property type="entry name" value="Kinesin"/>
    <property type="match status" value="1"/>
</dbReference>
<dbReference type="InterPro" id="IPR027417">
    <property type="entry name" value="P-loop_NTPase"/>
</dbReference>
<comment type="caution">
    <text evidence="6">The sequence shown here is derived from an EMBL/GenBank/DDBJ whole genome shotgun (WGS) entry which is preliminary data.</text>
</comment>
<comment type="caution">
    <text evidence="2">Lacks conserved residue(s) required for the propagation of feature annotation.</text>
</comment>
<feature type="domain" description="Kinesin motor" evidence="5">
    <location>
        <begin position="1"/>
        <end position="169"/>
    </location>
</feature>
<sequence>MENSEARSSQRVRVAVSIRPLIMSERLLACTECISVVHGEPLPQVFKDKVFDLLDPNLPVKHAGPARDPIPIREVDGEITLAGVTEAEVRTKEEMAKHLSREAFVDGPSRSHAIFTITMEQKKVAHFVARVANEDIGDDILCAKLLLVHLAGSECAKQTGADGMHLKEGFSWRKQQNGYDCPANTNAKETLKNTLQHANRARNIQNKAVVLQRKTEKASTSAKSCTACREKDLEIIELKEKVGKLEMEKAELIWNASKKMRMAMDGDLSNEGHKNDLRNQGYRSSSRLEDMDTSESEMDDSDDDDWVPESEEEEKPVKKRICRTSVASNLLDTLDCCSCSKNSSCKTMRCPCRASGGSCGTSCACLSRKCANSRTVKGGSPEFLPPD</sequence>
<keyword evidence="1" id="KW-0505">Motor protein</keyword>
<evidence type="ECO:0000256" key="4">
    <source>
        <dbReference type="SAM" id="MobiDB-lite"/>
    </source>
</evidence>
<evidence type="ECO:0000259" key="5">
    <source>
        <dbReference type="PROSITE" id="PS50067"/>
    </source>
</evidence>